<dbReference type="EMBL" id="JABENB010000001">
    <property type="protein sequence ID" value="NNG39753.1"/>
    <property type="molecule type" value="Genomic_DNA"/>
</dbReference>
<evidence type="ECO:0000313" key="2">
    <source>
        <dbReference type="Proteomes" id="UP000557772"/>
    </source>
</evidence>
<reference evidence="1 2" key="1">
    <citation type="submission" date="2020-05" db="EMBL/GenBank/DDBJ databases">
        <title>Flexivirga sp. ID2601S isolated from air conditioner.</title>
        <authorList>
            <person name="Kim D.H."/>
        </authorList>
    </citation>
    <scope>NUCLEOTIDE SEQUENCE [LARGE SCALE GENOMIC DNA]</scope>
    <source>
        <strain evidence="1 2">ID2601S</strain>
    </source>
</reference>
<dbReference type="Gene3D" id="3.20.20.80">
    <property type="entry name" value="Glycosidases"/>
    <property type="match status" value="1"/>
</dbReference>
<dbReference type="Proteomes" id="UP000557772">
    <property type="component" value="Unassembled WGS sequence"/>
</dbReference>
<evidence type="ECO:0000313" key="1">
    <source>
        <dbReference type="EMBL" id="NNG39753.1"/>
    </source>
</evidence>
<dbReference type="GO" id="GO:0016787">
    <property type="term" value="F:hydrolase activity"/>
    <property type="evidence" value="ECO:0007669"/>
    <property type="project" value="UniProtKB-KW"/>
</dbReference>
<dbReference type="SUPFAM" id="SSF51445">
    <property type="entry name" value="(Trans)glycosidases"/>
    <property type="match status" value="1"/>
</dbReference>
<protein>
    <submittedName>
        <fullName evidence="1">Glycosyl hydrolase</fullName>
    </submittedName>
</protein>
<gene>
    <name evidence="1" type="ORF">HJ588_10770</name>
</gene>
<keyword evidence="1" id="KW-0378">Hydrolase</keyword>
<accession>A0A849AII2</accession>
<keyword evidence="2" id="KW-1185">Reference proteome</keyword>
<dbReference type="RefSeq" id="WP_171154791.1">
    <property type="nucleotide sequence ID" value="NZ_JABENB010000001.1"/>
</dbReference>
<organism evidence="1 2">
    <name type="scientific">Flexivirga aerilata</name>
    <dbReference type="NCBI Taxonomy" id="1656889"/>
    <lineage>
        <taxon>Bacteria</taxon>
        <taxon>Bacillati</taxon>
        <taxon>Actinomycetota</taxon>
        <taxon>Actinomycetes</taxon>
        <taxon>Micrococcales</taxon>
        <taxon>Dermacoccaceae</taxon>
        <taxon>Flexivirga</taxon>
    </lineage>
</organism>
<comment type="caution">
    <text evidence="1">The sequence shown here is derived from an EMBL/GenBank/DDBJ whole genome shotgun (WGS) entry which is preliminary data.</text>
</comment>
<dbReference type="AlphaFoldDB" id="A0A849AII2"/>
<sequence length="394" mass="43167">MPEVSPAERPLRFGANYVPSRGWFYSWLDLDADAVRRDLADLAALGMDHVRIFPIWPWIQPGRGHLRPTAMADVRTVIRLAGEAGLEVSVDLLQGHLSSFDFLPSWMRTWHDGSVFVDARVREGIHSYARALTGEVVQEPNVFAITIGNEVNNLWPANSTTLEESTQWAGELVSVVREVAGGRQVIHSLYDDALYAPDHPFAPGDVTRFGDQTSVHSWVFNGSALDGPTGPATTSHAAYLACLAAACGPVDRPIWLQEVGAPTEQVPVADAEEFVARTVACVTALPTLTGITWWCSHDIDRAQLDFPEREYDLGLVTVDHEIKPLARALRDAVQHARRTTPPAQRAAITAPVDIVAEPKRRAEVAPGSAFHRAWVEAGRQPDGTVIPARIVLPQ</sequence>
<dbReference type="InterPro" id="IPR017853">
    <property type="entry name" value="GH"/>
</dbReference>
<name>A0A849AII2_9MICO</name>
<proteinExistence type="predicted"/>